<organism evidence="7 8">
    <name type="scientific">Sulfitobacter mediterraneus</name>
    <dbReference type="NCBI Taxonomy" id="83219"/>
    <lineage>
        <taxon>Bacteria</taxon>
        <taxon>Pseudomonadati</taxon>
        <taxon>Pseudomonadota</taxon>
        <taxon>Alphaproteobacteria</taxon>
        <taxon>Rhodobacterales</taxon>
        <taxon>Roseobacteraceae</taxon>
        <taxon>Sulfitobacter</taxon>
    </lineage>
</organism>
<dbReference type="SUPFAM" id="SSF55785">
    <property type="entry name" value="PYP-like sensor domain (PAS domain)"/>
    <property type="match status" value="1"/>
</dbReference>
<dbReference type="Gene3D" id="6.10.340.10">
    <property type="match status" value="1"/>
</dbReference>
<dbReference type="GO" id="GO:0006935">
    <property type="term" value="P:chemotaxis"/>
    <property type="evidence" value="ECO:0007669"/>
    <property type="project" value="UniProtKB-KW"/>
</dbReference>
<evidence type="ECO:0000259" key="5">
    <source>
        <dbReference type="PROSITE" id="PS50111"/>
    </source>
</evidence>
<dbReference type="AlphaFoldDB" id="A0A061SXP6"/>
<dbReference type="InterPro" id="IPR051310">
    <property type="entry name" value="MCP_chemotaxis"/>
</dbReference>
<evidence type="ECO:0000259" key="6">
    <source>
        <dbReference type="PROSITE" id="PS50885"/>
    </source>
</evidence>
<dbReference type="eggNOG" id="COG2972">
    <property type="taxonomic scope" value="Bacteria"/>
</dbReference>
<dbReference type="SUPFAM" id="SSF158472">
    <property type="entry name" value="HAMP domain-like"/>
    <property type="match status" value="1"/>
</dbReference>
<dbReference type="PROSITE" id="PS50885">
    <property type="entry name" value="HAMP"/>
    <property type="match status" value="2"/>
</dbReference>
<accession>A0A061SXP6</accession>
<dbReference type="Gene3D" id="1.10.287.950">
    <property type="entry name" value="Methyl-accepting chemotaxis protein"/>
    <property type="match status" value="1"/>
</dbReference>
<dbReference type="PROSITE" id="PS50111">
    <property type="entry name" value="CHEMOTAXIS_TRANSDUC_2"/>
    <property type="match status" value="1"/>
</dbReference>
<keyword evidence="3" id="KW-0807">Transducer</keyword>
<dbReference type="InterPro" id="IPR035965">
    <property type="entry name" value="PAS-like_dom_sf"/>
</dbReference>
<dbReference type="EMBL" id="JEMU01000001">
    <property type="protein sequence ID" value="KAJ04690.1"/>
    <property type="molecule type" value="Genomic_DNA"/>
</dbReference>
<dbReference type="PANTHER" id="PTHR43531">
    <property type="entry name" value="PROTEIN ICFG"/>
    <property type="match status" value="1"/>
</dbReference>
<keyword evidence="1" id="KW-0145">Chemotaxis</keyword>
<dbReference type="SUPFAM" id="SSF58104">
    <property type="entry name" value="Methyl-accepting chemotaxis protein (MCP) signaling domain"/>
    <property type="match status" value="1"/>
</dbReference>
<dbReference type="RefSeq" id="WP_051583967.1">
    <property type="nucleotide sequence ID" value="NZ_JEMU01000001.1"/>
</dbReference>
<sequence length="1000" mass="105815">MKTLRISAKLPLIIVGLCCLAAGAMGLMAVSAAHNILESQARTRLSSIAQAQIASTEAALNAMRTSIVSQSNSPVFRSTMTSLIGAAEAIPGDKTEYLQTRYITENEHPYGQRQLTDFVKGRDAYNRAHRKAHPYFRSLTEKNKFADFYLLDEKGYVLYSVMKNEDYAVNLADPAQADQGLARVFARIMTDPQNAPQFVFEDFSDYPLRNSPYSAFMATPILASNGAVIGVFAVRIETAALQPSAAAAQGLGQSGVLFAVGGDGRIRIGSDAGLDAGARQEQTGPNGPVASALSGSQGVQTDETAQGTSVISAFGQVEFAGSSWAIVAQQDTAELFAQAGILEKSVIERGGLLLLVAALIAIVVSKSLTRPLNKVRQSMILVAEGDLTDRGPAARSGDEIGDIAITLDRLRRSLLEARTTEERAAVLSAALQAASASLMIVDENLTVEHTNAAANTLLETLVAGHSSDDGTGGIDLIQILGDQAESVRQIAQGRITHETIDLAFEDRRLSLALRTLFDGETACGAVVEWIDRTADFRKSALLNAIEHRQCIIEFSPDGIVTDINAKLENLLCSDSGDFTGRDVAEMLVLDPTKVTHPDGFWPGVLDAGAVWGQFLVQGAAGHQIWLDGGLTVVTDDQDQPLTVVMIGNDVSQARKVMETATAEQEQTAQDQRAVVTNLGNALSRLAEGDLTASIDQAFTGEYDQLRRDFNSAVDGLCQTMSGLVRSSHTIDSSAQEVASASDDLLTRTNAQSATLAATAGDISQTTRSLTETAERSQSISDMVSTTRESATTSSRVMGDAVVAMDEIEKSSAAISNITKLIEEIAFQTNLLALNAGVEAARAGEAGRGFAVVATEVRALSQRSSNAAADINSVIAQTTKQISQGAELVARAGKSLDEILGKISDISVQVVDITKFSTDQSQSLSQIDTAVRELDGVTRHNAQLLSDTTQISRALKAEADGLVAAGAKFQISALPGPSGAGIAHRGPSNDNQTENRTPLAG</sequence>
<feature type="domain" description="Methyl-accepting transducer" evidence="5">
    <location>
        <begin position="726"/>
        <end position="955"/>
    </location>
</feature>
<dbReference type="Proteomes" id="UP000027337">
    <property type="component" value="Unassembled WGS sequence"/>
</dbReference>
<dbReference type="Gene3D" id="3.30.450.20">
    <property type="entry name" value="PAS domain"/>
    <property type="match status" value="2"/>
</dbReference>
<dbReference type="InterPro" id="IPR004089">
    <property type="entry name" value="MCPsignal_dom"/>
</dbReference>
<feature type="domain" description="HAMP" evidence="6">
    <location>
        <begin position="669"/>
        <end position="721"/>
    </location>
</feature>
<evidence type="ECO:0000313" key="7">
    <source>
        <dbReference type="EMBL" id="KAJ04690.1"/>
    </source>
</evidence>
<dbReference type="CDD" id="cd11386">
    <property type="entry name" value="MCP_signal"/>
    <property type="match status" value="1"/>
</dbReference>
<protein>
    <recommendedName>
        <fullName evidence="9">Methyl-accepting chemotaxis protein</fullName>
    </recommendedName>
</protein>
<feature type="region of interest" description="Disordered" evidence="4">
    <location>
        <begin position="276"/>
        <end position="298"/>
    </location>
</feature>
<dbReference type="CDD" id="cd06225">
    <property type="entry name" value="HAMP"/>
    <property type="match status" value="1"/>
</dbReference>
<evidence type="ECO:0000256" key="2">
    <source>
        <dbReference type="ARBA" id="ARBA00029447"/>
    </source>
</evidence>
<evidence type="ECO:0000256" key="3">
    <source>
        <dbReference type="PROSITE-ProRule" id="PRU00284"/>
    </source>
</evidence>
<keyword evidence="8" id="KW-1185">Reference proteome</keyword>
<dbReference type="SMART" id="SM00283">
    <property type="entry name" value="MA"/>
    <property type="match status" value="1"/>
</dbReference>
<dbReference type="Pfam" id="PF00015">
    <property type="entry name" value="MCPsignal"/>
    <property type="match status" value="1"/>
</dbReference>
<dbReference type="SMART" id="SM00304">
    <property type="entry name" value="HAMP"/>
    <property type="match status" value="2"/>
</dbReference>
<feature type="domain" description="HAMP" evidence="6">
    <location>
        <begin position="366"/>
        <end position="419"/>
    </location>
</feature>
<evidence type="ECO:0008006" key="9">
    <source>
        <dbReference type="Google" id="ProtNLM"/>
    </source>
</evidence>
<evidence type="ECO:0000256" key="1">
    <source>
        <dbReference type="ARBA" id="ARBA00022500"/>
    </source>
</evidence>
<feature type="compositionally biased region" description="Polar residues" evidence="4">
    <location>
        <begin position="765"/>
        <end position="783"/>
    </location>
</feature>
<dbReference type="InterPro" id="IPR003660">
    <property type="entry name" value="HAMP_dom"/>
</dbReference>
<dbReference type="Pfam" id="PF00672">
    <property type="entry name" value="HAMP"/>
    <property type="match status" value="2"/>
</dbReference>
<reference evidence="7 8" key="1">
    <citation type="journal article" date="2014" name="Genome Announc.">
        <title>Draft Genome Sequences of Two Isolates of the Roseobacter Group, Sulfitobacter sp. Strains 3SOLIMAR09 and 1FIGIMAR09, from Harbors of Mallorca Island (Mediterranean Sea).</title>
        <authorList>
            <person name="Mas-Llado M."/>
            <person name="Pina-Villalonga J.M."/>
            <person name="Brunet-Galmes I."/>
            <person name="Nogales B."/>
            <person name="Bosch R."/>
        </authorList>
    </citation>
    <scope>NUCLEOTIDE SEQUENCE [LARGE SCALE GENOMIC DNA]</scope>
    <source>
        <strain evidence="7 8">1FIGIMAR09</strain>
    </source>
</reference>
<feature type="region of interest" description="Disordered" evidence="4">
    <location>
        <begin position="765"/>
        <end position="789"/>
    </location>
</feature>
<evidence type="ECO:0000256" key="4">
    <source>
        <dbReference type="SAM" id="MobiDB-lite"/>
    </source>
</evidence>
<dbReference type="PANTHER" id="PTHR43531:SF11">
    <property type="entry name" value="METHYL-ACCEPTING CHEMOTAXIS PROTEIN 3"/>
    <property type="match status" value="1"/>
</dbReference>
<feature type="region of interest" description="Disordered" evidence="4">
    <location>
        <begin position="977"/>
        <end position="1000"/>
    </location>
</feature>
<dbReference type="GO" id="GO:0016020">
    <property type="term" value="C:membrane"/>
    <property type="evidence" value="ECO:0007669"/>
    <property type="project" value="InterPro"/>
</dbReference>
<gene>
    <name evidence="7" type="ORF">PM02_00245</name>
</gene>
<feature type="compositionally biased region" description="Polar residues" evidence="4">
    <location>
        <begin position="987"/>
        <end position="1000"/>
    </location>
</feature>
<dbReference type="STRING" id="83219.PM02_00245"/>
<dbReference type="GO" id="GO:0007165">
    <property type="term" value="P:signal transduction"/>
    <property type="evidence" value="ECO:0007669"/>
    <property type="project" value="UniProtKB-KW"/>
</dbReference>
<evidence type="ECO:0000313" key="8">
    <source>
        <dbReference type="Proteomes" id="UP000027337"/>
    </source>
</evidence>
<comment type="caution">
    <text evidence="7">The sequence shown here is derived from an EMBL/GenBank/DDBJ whole genome shotgun (WGS) entry which is preliminary data.</text>
</comment>
<comment type="similarity">
    <text evidence="2">Belongs to the methyl-accepting chemotaxis (MCP) protein family.</text>
</comment>
<name>A0A061SXP6_9RHOB</name>
<proteinExistence type="inferred from homology"/>
<dbReference type="eggNOG" id="COG0840">
    <property type="taxonomic scope" value="Bacteria"/>
</dbReference>